<dbReference type="STRING" id="230819.A0A5C3KG12"/>
<dbReference type="Proteomes" id="UP000307440">
    <property type="component" value="Unassembled WGS sequence"/>
</dbReference>
<feature type="non-terminal residue" evidence="2">
    <location>
        <position position="1"/>
    </location>
</feature>
<evidence type="ECO:0000313" key="3">
    <source>
        <dbReference type="Proteomes" id="UP000307440"/>
    </source>
</evidence>
<dbReference type="AlphaFoldDB" id="A0A5C3KG12"/>
<dbReference type="PANTHER" id="PTHR17630:SF44">
    <property type="entry name" value="PROTEIN AIM2"/>
    <property type="match status" value="1"/>
</dbReference>
<reference evidence="2 3" key="1">
    <citation type="journal article" date="2019" name="Nat. Ecol. Evol.">
        <title>Megaphylogeny resolves global patterns of mushroom evolution.</title>
        <authorList>
            <person name="Varga T."/>
            <person name="Krizsan K."/>
            <person name="Foldi C."/>
            <person name="Dima B."/>
            <person name="Sanchez-Garcia M."/>
            <person name="Sanchez-Ramirez S."/>
            <person name="Szollosi G.J."/>
            <person name="Szarkandi J.G."/>
            <person name="Papp V."/>
            <person name="Albert L."/>
            <person name="Andreopoulos W."/>
            <person name="Angelini C."/>
            <person name="Antonin V."/>
            <person name="Barry K.W."/>
            <person name="Bougher N.L."/>
            <person name="Buchanan P."/>
            <person name="Buyck B."/>
            <person name="Bense V."/>
            <person name="Catcheside P."/>
            <person name="Chovatia M."/>
            <person name="Cooper J."/>
            <person name="Damon W."/>
            <person name="Desjardin D."/>
            <person name="Finy P."/>
            <person name="Geml J."/>
            <person name="Haridas S."/>
            <person name="Hughes K."/>
            <person name="Justo A."/>
            <person name="Karasinski D."/>
            <person name="Kautmanova I."/>
            <person name="Kiss B."/>
            <person name="Kocsube S."/>
            <person name="Kotiranta H."/>
            <person name="LaButti K.M."/>
            <person name="Lechner B.E."/>
            <person name="Liimatainen K."/>
            <person name="Lipzen A."/>
            <person name="Lukacs Z."/>
            <person name="Mihaltcheva S."/>
            <person name="Morgado L.N."/>
            <person name="Niskanen T."/>
            <person name="Noordeloos M.E."/>
            <person name="Ohm R.A."/>
            <person name="Ortiz-Santana B."/>
            <person name="Ovrebo C."/>
            <person name="Racz N."/>
            <person name="Riley R."/>
            <person name="Savchenko A."/>
            <person name="Shiryaev A."/>
            <person name="Soop K."/>
            <person name="Spirin V."/>
            <person name="Szebenyi C."/>
            <person name="Tomsovsky M."/>
            <person name="Tulloss R.E."/>
            <person name="Uehling J."/>
            <person name="Grigoriev I.V."/>
            <person name="Vagvolgyi C."/>
            <person name="Papp T."/>
            <person name="Martin F.M."/>
            <person name="Miettinen O."/>
            <person name="Hibbett D.S."/>
            <person name="Nagy L.G."/>
        </authorList>
    </citation>
    <scope>NUCLEOTIDE SEQUENCE [LARGE SCALE GENOMIC DNA]</scope>
    <source>
        <strain evidence="2 3">CBS 121175</strain>
    </source>
</reference>
<proteinExistence type="predicted"/>
<dbReference type="InterPro" id="IPR029058">
    <property type="entry name" value="AB_hydrolase_fold"/>
</dbReference>
<evidence type="ECO:0000259" key="1">
    <source>
        <dbReference type="Pfam" id="PF01738"/>
    </source>
</evidence>
<feature type="domain" description="Dienelactone hydrolase" evidence="1">
    <location>
        <begin position="12"/>
        <end position="221"/>
    </location>
</feature>
<dbReference type="GO" id="GO:0016787">
    <property type="term" value="F:hydrolase activity"/>
    <property type="evidence" value="ECO:0007669"/>
    <property type="project" value="InterPro"/>
</dbReference>
<name>A0A5C3KG12_COPMA</name>
<sequence>LPGPPVTITPRPSKVILFLSDVYSPFDINNQLVQDGFAAAGFHVLGLDYFYGDLISKHEGASNEELMAWLAKSRTQADEALPKWIKAVKEIYGELSVSISTSLTRTSCVGYCFGAPYAMDLAATDEPLTAAFAHPAFLTKDHFSKLTKLLLLSCAETDSTFGPQNLYSAADVLSETKKRYHLQMFSGAQHRFATRADPADENAVWAKDESSRSIVGWFNRFSK</sequence>
<keyword evidence="3" id="KW-1185">Reference proteome</keyword>
<dbReference type="Pfam" id="PF01738">
    <property type="entry name" value="DLH"/>
    <property type="match status" value="1"/>
</dbReference>
<gene>
    <name evidence="2" type="ORF">FA15DRAFT_602786</name>
</gene>
<dbReference type="Gene3D" id="3.40.50.1820">
    <property type="entry name" value="alpha/beta hydrolase"/>
    <property type="match status" value="1"/>
</dbReference>
<evidence type="ECO:0000313" key="2">
    <source>
        <dbReference type="EMBL" id="TFK18715.1"/>
    </source>
</evidence>
<protein>
    <recommendedName>
        <fullName evidence="1">Dienelactone hydrolase domain-containing protein</fullName>
    </recommendedName>
</protein>
<dbReference type="PANTHER" id="PTHR17630">
    <property type="entry name" value="DIENELACTONE HYDROLASE"/>
    <property type="match status" value="1"/>
</dbReference>
<dbReference type="SUPFAM" id="SSF53474">
    <property type="entry name" value="alpha/beta-Hydrolases"/>
    <property type="match status" value="1"/>
</dbReference>
<dbReference type="EMBL" id="ML210382">
    <property type="protein sequence ID" value="TFK18715.1"/>
    <property type="molecule type" value="Genomic_DNA"/>
</dbReference>
<dbReference type="InterPro" id="IPR002925">
    <property type="entry name" value="Dienelactn_hydro"/>
</dbReference>
<accession>A0A5C3KG12</accession>
<dbReference type="OrthoDB" id="1393670at2759"/>
<organism evidence="2 3">
    <name type="scientific">Coprinopsis marcescibilis</name>
    <name type="common">Agaric fungus</name>
    <name type="synonym">Psathyrella marcescibilis</name>
    <dbReference type="NCBI Taxonomy" id="230819"/>
    <lineage>
        <taxon>Eukaryota</taxon>
        <taxon>Fungi</taxon>
        <taxon>Dikarya</taxon>
        <taxon>Basidiomycota</taxon>
        <taxon>Agaricomycotina</taxon>
        <taxon>Agaricomycetes</taxon>
        <taxon>Agaricomycetidae</taxon>
        <taxon>Agaricales</taxon>
        <taxon>Agaricineae</taxon>
        <taxon>Psathyrellaceae</taxon>
        <taxon>Coprinopsis</taxon>
    </lineage>
</organism>